<evidence type="ECO:0000313" key="10">
    <source>
        <dbReference type="EMBL" id="NKY00742.1"/>
    </source>
</evidence>
<dbReference type="PANTHER" id="PTHR33406:SF11">
    <property type="entry name" value="MEMBRANE PROTEIN SCO6666-RELATED"/>
    <property type="match status" value="1"/>
</dbReference>
<keyword evidence="4 8" id="KW-0812">Transmembrane</keyword>
<dbReference type="SUPFAM" id="SSF82866">
    <property type="entry name" value="Multidrug efflux transporter AcrB transmembrane domain"/>
    <property type="match status" value="2"/>
</dbReference>
<feature type="region of interest" description="Disordered" evidence="7">
    <location>
        <begin position="827"/>
        <end position="1194"/>
    </location>
</feature>
<feature type="compositionally biased region" description="Low complexity" evidence="7">
    <location>
        <begin position="839"/>
        <end position="868"/>
    </location>
</feature>
<evidence type="ECO:0000256" key="3">
    <source>
        <dbReference type="ARBA" id="ARBA00022475"/>
    </source>
</evidence>
<feature type="transmembrane region" description="Helical" evidence="8">
    <location>
        <begin position="226"/>
        <end position="254"/>
    </location>
</feature>
<comment type="subcellular location">
    <subcellularLocation>
        <location evidence="1">Cell membrane</location>
        <topology evidence="1">Multi-pass membrane protein</topology>
    </subcellularLocation>
</comment>
<feature type="compositionally biased region" description="Pro residues" evidence="7">
    <location>
        <begin position="994"/>
        <end position="1008"/>
    </location>
</feature>
<dbReference type="Proteomes" id="UP000563898">
    <property type="component" value="Unassembled WGS sequence"/>
</dbReference>
<organism evidence="10 11">
    <name type="scientific">Gordonia polyisoprenivorans</name>
    <dbReference type="NCBI Taxonomy" id="84595"/>
    <lineage>
        <taxon>Bacteria</taxon>
        <taxon>Bacillati</taxon>
        <taxon>Actinomycetota</taxon>
        <taxon>Actinomycetes</taxon>
        <taxon>Mycobacteriales</taxon>
        <taxon>Gordoniaceae</taxon>
        <taxon>Gordonia</taxon>
    </lineage>
</organism>
<feature type="transmembrane region" description="Helical" evidence="8">
    <location>
        <begin position="12"/>
        <end position="32"/>
    </location>
</feature>
<feature type="transmembrane region" description="Helical" evidence="8">
    <location>
        <begin position="274"/>
        <end position="296"/>
    </location>
</feature>
<dbReference type="InterPro" id="IPR004869">
    <property type="entry name" value="MMPL_dom"/>
</dbReference>
<evidence type="ECO:0000256" key="6">
    <source>
        <dbReference type="ARBA" id="ARBA00023136"/>
    </source>
</evidence>
<evidence type="ECO:0000256" key="4">
    <source>
        <dbReference type="ARBA" id="ARBA00022692"/>
    </source>
</evidence>
<feature type="compositionally biased region" description="Pro residues" evidence="7">
    <location>
        <begin position="1035"/>
        <end position="1055"/>
    </location>
</feature>
<feature type="transmembrane region" description="Helical" evidence="8">
    <location>
        <begin position="317"/>
        <end position="341"/>
    </location>
</feature>
<dbReference type="Gene3D" id="1.20.1640.10">
    <property type="entry name" value="Multidrug efflux transporter AcrB transmembrane domain"/>
    <property type="match status" value="2"/>
</dbReference>
<feature type="compositionally biased region" description="Low complexity" evidence="7">
    <location>
        <begin position="1009"/>
        <end position="1020"/>
    </location>
</feature>
<dbReference type="Pfam" id="PF03176">
    <property type="entry name" value="MMPL"/>
    <property type="match status" value="2"/>
</dbReference>
<protein>
    <submittedName>
        <fullName evidence="10">MMPL family transporter</fullName>
    </submittedName>
</protein>
<dbReference type="GO" id="GO:0005886">
    <property type="term" value="C:plasma membrane"/>
    <property type="evidence" value="ECO:0007669"/>
    <property type="project" value="UniProtKB-SubCell"/>
</dbReference>
<feature type="compositionally biased region" description="Basic and acidic residues" evidence="7">
    <location>
        <begin position="1151"/>
        <end position="1185"/>
    </location>
</feature>
<accession>A0A846WG35</accession>
<dbReference type="PANTHER" id="PTHR33406">
    <property type="entry name" value="MEMBRANE PROTEIN MJ1562-RELATED"/>
    <property type="match status" value="1"/>
</dbReference>
<feature type="domain" description="Membrane transport protein MMPL" evidence="9">
    <location>
        <begin position="470"/>
        <end position="777"/>
    </location>
</feature>
<feature type="transmembrane region" description="Helical" evidence="8">
    <location>
        <begin position="353"/>
        <end position="375"/>
    </location>
</feature>
<name>A0A846WG35_9ACTN</name>
<evidence type="ECO:0000256" key="8">
    <source>
        <dbReference type="SAM" id="Phobius"/>
    </source>
</evidence>
<feature type="transmembrane region" description="Helical" evidence="8">
    <location>
        <begin position="441"/>
        <end position="461"/>
    </location>
</feature>
<dbReference type="InterPro" id="IPR050545">
    <property type="entry name" value="Mycobact_MmpL"/>
</dbReference>
<feature type="domain" description="Membrane transport protein MMPL" evidence="9">
    <location>
        <begin position="111"/>
        <end position="383"/>
    </location>
</feature>
<feature type="compositionally biased region" description="Polar residues" evidence="7">
    <location>
        <begin position="972"/>
        <end position="983"/>
    </location>
</feature>
<feature type="transmembrane region" description="Helical" evidence="8">
    <location>
        <begin position="603"/>
        <end position="623"/>
    </location>
</feature>
<evidence type="ECO:0000256" key="2">
    <source>
        <dbReference type="ARBA" id="ARBA00010157"/>
    </source>
</evidence>
<evidence type="ECO:0000256" key="1">
    <source>
        <dbReference type="ARBA" id="ARBA00004651"/>
    </source>
</evidence>
<reference evidence="10 11" key="1">
    <citation type="submission" date="2020-04" db="EMBL/GenBank/DDBJ databases">
        <title>MicrobeNet Type strains.</title>
        <authorList>
            <person name="Nicholson A.C."/>
        </authorList>
    </citation>
    <scope>NUCLEOTIDE SEQUENCE [LARGE SCALE GENOMIC DNA]</scope>
    <source>
        <strain evidence="10 11">ATCC BAA-14</strain>
    </source>
</reference>
<sequence length="1194" mass="125721">MFGAIGTFVYRMRFAVIAVLVVLMGGLGLYGLGLSKHLSQSGWFDPTSQSSKGSVVADTALGRDHRSDVILLITAPPGTKVTDPQISTKVEKFVDDLLTKYPTVVQRAYNGDTSTPEGEQSALRNNQQVIDPFFTPTDAAGKAAQDIVRSRTITPDQQRAFISIGVAGNDDTTVLNNFKTIEPFFDNIAQRYDLPAGTTFQLAGLQPVAGAMARGMDADIHRAEIIALPLVALMLFFIFGGVIAACLPVFIGGLTIAGSLGIMNAIAQVTELNIFAQSVVTLIGLGIAIDYGLFIVSRFREELAEGYSTKAAVRRTVMTAGQTVVFSATIIVAAIACLLIMPQGFLKSVAYGAIASVSLAAILSITVLPALLGILGPRVDAFSLRWMLSYTLFPIVRKFSPSGADRLDHRVADLTGRTKSREEIENGFWGRLSGWVMKHPVATAVPTVLLLLVLTIPFGGIKFGGISEQYLPPDNPSRVAQEAFDKYFPTERTEDIKLVIMYDENNSSAGNAISQIADEANKVPGFTKKFSSSADDGALTGSYGSSGLQVLQMSAGLVNRDTAGEAIKDLRKIDVPSGMRMWVAGTPALTQDSIDALLQRLPLMALMLVLITGLLMFLAFGSVVLPIKAALMSVLGLGATLGILTWIFVDGHGAGIANFTPGPLFAAVLVLIIAIVFGLSTDYEIFLLSRMVEARQRGASTTEAIRVGTALTGRIITAAAAILVVVTGAFGLSEIVMMKYIAYGMIAALILDATIIRMLLVPSVMKLLGDDCWWAPRWMRTLQRKIGLGEIILDEEPDDKRPDAIAPRAISAGTLVSEVPTSVMAAAPSAAGTRRRAGRATPQTVEPGGPRRPAAPASAAPPSAPNRARAQRVPTQKVPAQKVPAQKVPTPPATARRGPSAPPSGDMPAPRMTTGPRPGAPRPVASAPADAPPAPPRRYSPNTQDRPDTGGWSLGEGGIRLSAPGPVAGATESPSAPNTSGAPGTSGAARSQPPSTPQPPSAPRPRTAPPATGRPQPGTQSQPGHRARPDLTRRPPTPPSGPPPGSASGPQPGPGSPLSRRPELDQTGQRPLAASLSPEERSRRGRPAPTEARPDRPSPMDRGLSQGSSRLVPPRAVSDPTTADPTTTADVPDPAAPGRAGPDRSGAPSADDPRASSPGRDRTASDRHARDTEDDDRISVHDLLRRSRSGQTGD</sequence>
<feature type="transmembrane region" description="Helical" evidence="8">
    <location>
        <begin position="664"/>
        <end position="686"/>
    </location>
</feature>
<comment type="caution">
    <text evidence="10">The sequence shown here is derived from an EMBL/GenBank/DDBJ whole genome shotgun (WGS) entry which is preliminary data.</text>
</comment>
<gene>
    <name evidence="10" type="ORF">HGA05_04070</name>
</gene>
<keyword evidence="5 8" id="KW-1133">Transmembrane helix</keyword>
<proteinExistence type="inferred from homology"/>
<comment type="similarity">
    <text evidence="2">Belongs to the resistance-nodulation-cell division (RND) (TC 2.A.6) family. MmpL subfamily.</text>
</comment>
<dbReference type="RefSeq" id="WP_006369394.1">
    <property type="nucleotide sequence ID" value="NZ_JAAXPC010000002.1"/>
</dbReference>
<evidence type="ECO:0000256" key="5">
    <source>
        <dbReference type="ARBA" id="ARBA00022989"/>
    </source>
</evidence>
<evidence type="ECO:0000259" key="9">
    <source>
        <dbReference type="Pfam" id="PF03176"/>
    </source>
</evidence>
<evidence type="ECO:0000313" key="11">
    <source>
        <dbReference type="Proteomes" id="UP000563898"/>
    </source>
</evidence>
<evidence type="ECO:0000256" key="7">
    <source>
        <dbReference type="SAM" id="MobiDB-lite"/>
    </source>
</evidence>
<feature type="transmembrane region" description="Helical" evidence="8">
    <location>
        <begin position="707"/>
        <end position="728"/>
    </location>
</feature>
<keyword evidence="3" id="KW-1003">Cell membrane</keyword>
<feature type="compositionally biased region" description="Low complexity" evidence="7">
    <location>
        <begin position="1119"/>
        <end position="1148"/>
    </location>
</feature>
<keyword evidence="6 8" id="KW-0472">Membrane</keyword>
<feature type="transmembrane region" description="Helical" evidence="8">
    <location>
        <begin position="630"/>
        <end position="649"/>
    </location>
</feature>
<dbReference type="AlphaFoldDB" id="A0A846WG35"/>
<dbReference type="EMBL" id="JAAXPC010000002">
    <property type="protein sequence ID" value="NKY00742.1"/>
    <property type="molecule type" value="Genomic_DNA"/>
</dbReference>